<proteinExistence type="predicted"/>
<keyword evidence="5" id="KW-1185">Reference proteome</keyword>
<dbReference type="PANTHER" id="PTHR44858:SF1">
    <property type="entry name" value="UDP-N-ACETYLGLUCOSAMINE--PEPTIDE N-ACETYLGLUCOSAMINYLTRANSFERASE SPINDLY-RELATED"/>
    <property type="match status" value="1"/>
</dbReference>
<dbReference type="AlphaFoldDB" id="A0A1S2VF00"/>
<dbReference type="PROSITE" id="PS50005">
    <property type="entry name" value="TPR"/>
    <property type="match status" value="1"/>
</dbReference>
<dbReference type="Proteomes" id="UP000181790">
    <property type="component" value="Unassembled WGS sequence"/>
</dbReference>
<dbReference type="OrthoDB" id="948309at2"/>
<dbReference type="InterPro" id="IPR011990">
    <property type="entry name" value="TPR-like_helical_dom_sf"/>
</dbReference>
<evidence type="ECO:0000313" key="5">
    <source>
        <dbReference type="Proteomes" id="UP000181790"/>
    </source>
</evidence>
<accession>A0A1S2VF00</accession>
<dbReference type="GO" id="GO:0046813">
    <property type="term" value="P:receptor-mediated virion attachment to host cell"/>
    <property type="evidence" value="ECO:0007669"/>
    <property type="project" value="TreeGrafter"/>
</dbReference>
<protein>
    <submittedName>
        <fullName evidence="4">Uncharacterized protein</fullName>
    </submittedName>
</protein>
<evidence type="ECO:0000256" key="2">
    <source>
        <dbReference type="ARBA" id="ARBA00022803"/>
    </source>
</evidence>
<dbReference type="Gene3D" id="1.25.40.10">
    <property type="entry name" value="Tetratricopeptide repeat domain"/>
    <property type="match status" value="1"/>
</dbReference>
<organism evidence="4 5">
    <name type="scientific">Arsenicibacter rosenii</name>
    <dbReference type="NCBI Taxonomy" id="1750698"/>
    <lineage>
        <taxon>Bacteria</taxon>
        <taxon>Pseudomonadati</taxon>
        <taxon>Bacteroidota</taxon>
        <taxon>Cytophagia</taxon>
        <taxon>Cytophagales</taxon>
        <taxon>Spirosomataceae</taxon>
        <taxon>Arsenicibacter</taxon>
    </lineage>
</organism>
<dbReference type="RefSeq" id="WP_071505042.1">
    <property type="nucleotide sequence ID" value="NZ_MORL01000013.1"/>
</dbReference>
<dbReference type="InterPro" id="IPR050498">
    <property type="entry name" value="Ycf3"/>
</dbReference>
<feature type="repeat" description="TPR" evidence="3">
    <location>
        <begin position="30"/>
        <end position="63"/>
    </location>
</feature>
<dbReference type="Pfam" id="PF13432">
    <property type="entry name" value="TPR_16"/>
    <property type="match status" value="2"/>
</dbReference>
<dbReference type="SUPFAM" id="SSF48452">
    <property type="entry name" value="TPR-like"/>
    <property type="match status" value="1"/>
</dbReference>
<dbReference type="SMART" id="SM00028">
    <property type="entry name" value="TPR"/>
    <property type="match status" value="4"/>
</dbReference>
<dbReference type="InterPro" id="IPR019734">
    <property type="entry name" value="TPR_rpt"/>
</dbReference>
<gene>
    <name evidence="4" type="ORF">BLX24_20345</name>
</gene>
<evidence type="ECO:0000256" key="3">
    <source>
        <dbReference type="PROSITE-ProRule" id="PRU00339"/>
    </source>
</evidence>
<dbReference type="EMBL" id="MORL01000013">
    <property type="protein sequence ID" value="OIN57331.1"/>
    <property type="molecule type" value="Genomic_DNA"/>
</dbReference>
<reference evidence="4 5" key="1">
    <citation type="submission" date="2016-10" db="EMBL/GenBank/DDBJ databases">
        <title>Arsenicibacter rosenii gen. nov., sp. nov., an efficient arsenic-methylating bacterium isolated from an arsenic-contaminated paddy soil.</title>
        <authorList>
            <person name="Huang K."/>
        </authorList>
    </citation>
    <scope>NUCLEOTIDE SEQUENCE [LARGE SCALE GENOMIC DNA]</scope>
    <source>
        <strain evidence="4 5">SM-1</strain>
    </source>
</reference>
<comment type="caution">
    <text evidence="4">The sequence shown here is derived from an EMBL/GenBank/DDBJ whole genome shotgun (WGS) entry which is preliminary data.</text>
</comment>
<sequence length="183" mass="21597">MEISLIFLLYFVYLVIRYFTMDHDTPAEKDRVRFEKGIVLLQQRDYEGAYDYFNQAVRQNPKSALAYACRGKCQLALQNHYSAIYDLTQAINRDNTLADCYLDRGIAYYTVEQYQDAFREFDKAVWHFRGEQPDAYRWRAIARLQLSQHTQAESDLNRAVMLGDENSAFMLQQPPFMRGMVNQ</sequence>
<dbReference type="GO" id="GO:0009279">
    <property type="term" value="C:cell outer membrane"/>
    <property type="evidence" value="ECO:0007669"/>
    <property type="project" value="TreeGrafter"/>
</dbReference>
<name>A0A1S2VF00_9BACT</name>
<keyword evidence="2 3" id="KW-0802">TPR repeat</keyword>
<dbReference type="PANTHER" id="PTHR44858">
    <property type="entry name" value="TETRATRICOPEPTIDE REPEAT PROTEIN 6"/>
    <property type="match status" value="1"/>
</dbReference>
<evidence type="ECO:0000256" key="1">
    <source>
        <dbReference type="ARBA" id="ARBA00022737"/>
    </source>
</evidence>
<keyword evidence="1" id="KW-0677">Repeat</keyword>
<evidence type="ECO:0000313" key="4">
    <source>
        <dbReference type="EMBL" id="OIN57331.1"/>
    </source>
</evidence>